<evidence type="ECO:0000313" key="3">
    <source>
        <dbReference type="EMBL" id="MEE3718861.1"/>
    </source>
</evidence>
<keyword evidence="4" id="KW-1185">Reference proteome</keyword>
<dbReference type="CDD" id="cd00586">
    <property type="entry name" value="4HBT"/>
    <property type="match status" value="1"/>
</dbReference>
<proteinExistence type="inferred from homology"/>
<dbReference type="EC" id="3.1.2.28" evidence="2"/>
<comment type="pathway">
    <text evidence="2">Quinol/quinone metabolism; 1,4-dihydroxy-2-naphthoate biosynthesis; 1,4-dihydroxy-2-naphthoate from chorismate: step 7/7.</text>
</comment>
<dbReference type="Pfam" id="PF13279">
    <property type="entry name" value="4HBT_2"/>
    <property type="match status" value="1"/>
</dbReference>
<dbReference type="RefSeq" id="WP_330485297.1">
    <property type="nucleotide sequence ID" value="NZ_JAZBJZ010000097.1"/>
</dbReference>
<dbReference type="GO" id="GO:0042372">
    <property type="term" value="P:phylloquinone biosynthetic process"/>
    <property type="evidence" value="ECO:0007669"/>
    <property type="project" value="UniProtKB-UniRule"/>
</dbReference>
<comment type="caution">
    <text evidence="3">The sequence shown here is derived from an EMBL/GenBank/DDBJ whole genome shotgun (WGS) entry which is preliminary data.</text>
</comment>
<dbReference type="Proteomes" id="UP001333818">
    <property type="component" value="Unassembled WGS sequence"/>
</dbReference>
<organism evidence="3 4">
    <name type="scientific">Tumidithrix elongata BACA0141</name>
    <dbReference type="NCBI Taxonomy" id="2716417"/>
    <lineage>
        <taxon>Bacteria</taxon>
        <taxon>Bacillati</taxon>
        <taxon>Cyanobacteriota</taxon>
        <taxon>Cyanophyceae</taxon>
        <taxon>Pseudanabaenales</taxon>
        <taxon>Pseudanabaenaceae</taxon>
        <taxon>Tumidithrix</taxon>
        <taxon>Tumidithrix elongata</taxon>
    </lineage>
</organism>
<dbReference type="Gene3D" id="3.10.129.10">
    <property type="entry name" value="Hotdog Thioesterase"/>
    <property type="match status" value="1"/>
</dbReference>
<dbReference type="InterPro" id="IPR050563">
    <property type="entry name" value="4-hydroxybenzoyl-CoA_TE"/>
</dbReference>
<dbReference type="EMBL" id="JAZBJZ010000097">
    <property type="protein sequence ID" value="MEE3718861.1"/>
    <property type="molecule type" value="Genomic_DNA"/>
</dbReference>
<dbReference type="InterPro" id="IPR029069">
    <property type="entry name" value="HotDog_dom_sf"/>
</dbReference>
<evidence type="ECO:0000313" key="4">
    <source>
        <dbReference type="Proteomes" id="UP001333818"/>
    </source>
</evidence>
<evidence type="ECO:0000256" key="2">
    <source>
        <dbReference type="HAMAP-Rule" id="MF_02101"/>
    </source>
</evidence>
<dbReference type="SUPFAM" id="SSF54637">
    <property type="entry name" value="Thioesterase/thiol ester dehydrase-isomerase"/>
    <property type="match status" value="1"/>
</dbReference>
<accession>A0AAW9Q7E0</accession>
<comment type="catalytic activity">
    <reaction evidence="2">
        <text>1,4-dihydroxy-2-naphthoyl-CoA + H2O = 1,4-dihydroxy-2-naphthoate + CoA + H(+)</text>
        <dbReference type="Rhea" id="RHEA:26309"/>
        <dbReference type="ChEBI" id="CHEBI:11173"/>
        <dbReference type="ChEBI" id="CHEBI:15377"/>
        <dbReference type="ChEBI" id="CHEBI:15378"/>
        <dbReference type="ChEBI" id="CHEBI:57287"/>
        <dbReference type="ChEBI" id="CHEBI:58897"/>
        <dbReference type="EC" id="3.1.2.28"/>
    </reaction>
</comment>
<evidence type="ECO:0000256" key="1">
    <source>
        <dbReference type="ARBA" id="ARBA00022801"/>
    </source>
</evidence>
<comment type="function">
    <text evidence="2">Catalyzes the hydrolysis of 1,4-dihydroxy-2-naphthoyl-CoA (DHNA-CoA) to 1,4-dihydroxy-2-naphthoate (DHNA), a reaction involved in phylloquinone (vitamin K1) biosynthesis.</text>
</comment>
<comment type="pathway">
    <text evidence="2">Cofactor biosynthesis; phylloquinone biosynthesis.</text>
</comment>
<keyword evidence="1 2" id="KW-0378">Hydrolase</keyword>
<dbReference type="PANTHER" id="PTHR31793:SF37">
    <property type="entry name" value="ACYL-COA THIOESTER HYDROLASE YBGC"/>
    <property type="match status" value="1"/>
</dbReference>
<name>A0AAW9Q7E0_9CYAN</name>
<dbReference type="InterPro" id="IPR022829">
    <property type="entry name" value="DHNA_CoA_hydrolase"/>
</dbReference>
<sequence length="150" mass="17266">MPFTYHRTIRFQDTDAAGVVYFANVLSICHEAYEASLIAVGIDLKSFFRNPNFAIPIAHVDIDFYKPMFCGDRIVVELTPQQSDRQEFEIHYRIFAELSESLDIQEKNSTNSADSKPICKAFTRHVCINPSTRTRAEISAKMEQWLQILN</sequence>
<gene>
    <name evidence="3" type="ORF">V2H45_19125</name>
</gene>
<protein>
    <recommendedName>
        <fullName evidence="2">1,4-dihydroxy-2-naphthoyl-CoA hydrolase</fullName>
        <shortName evidence="2">DHNA-CoA hydrolase</shortName>
        <ecNumber evidence="2">3.1.2.28</ecNumber>
    </recommendedName>
    <alternativeName>
        <fullName evidence="2">DHNA-CoA thioesterase</fullName>
    </alternativeName>
</protein>
<dbReference type="GO" id="GO:0061522">
    <property type="term" value="F:1,4-dihydroxy-2-naphthoyl-CoA thioesterase activity"/>
    <property type="evidence" value="ECO:0007669"/>
    <property type="project" value="UniProtKB-EC"/>
</dbReference>
<dbReference type="GO" id="GO:0047617">
    <property type="term" value="F:fatty acyl-CoA hydrolase activity"/>
    <property type="evidence" value="ECO:0007669"/>
    <property type="project" value="TreeGrafter"/>
</dbReference>
<dbReference type="HAMAP" id="MF_02101">
    <property type="entry name" value="DHNA_CoA_hydrolase"/>
    <property type="match status" value="1"/>
</dbReference>
<feature type="active site" evidence="2">
    <location>
        <position position="15"/>
    </location>
</feature>
<reference evidence="3" key="1">
    <citation type="submission" date="2024-01" db="EMBL/GenBank/DDBJ databases">
        <title>Bank of Algae and Cyanobacteria of the Azores (BACA) strain genomes.</title>
        <authorList>
            <person name="Luz R."/>
            <person name="Cordeiro R."/>
            <person name="Fonseca A."/>
            <person name="Goncalves V."/>
        </authorList>
    </citation>
    <scope>NUCLEOTIDE SEQUENCE</scope>
    <source>
        <strain evidence="3">BACA0141</strain>
    </source>
</reference>
<dbReference type="PANTHER" id="PTHR31793">
    <property type="entry name" value="4-HYDROXYBENZOYL-COA THIOESTERASE FAMILY MEMBER"/>
    <property type="match status" value="1"/>
</dbReference>
<comment type="similarity">
    <text evidence="2">Belongs to the 4-hydroxybenzoyl-CoA thioesterase family. DHNA-CoA hydrolase subfamily.</text>
</comment>
<dbReference type="AlphaFoldDB" id="A0AAW9Q7E0"/>